<keyword evidence="4 5" id="KW-0472">Membrane</keyword>
<dbReference type="InterPro" id="IPR006694">
    <property type="entry name" value="Fatty_acid_hydroxylase"/>
</dbReference>
<comment type="subcellular location">
    <subcellularLocation>
        <location evidence="1">Membrane</location>
    </subcellularLocation>
</comment>
<evidence type="ECO:0000313" key="8">
    <source>
        <dbReference type="Proteomes" id="UP000655420"/>
    </source>
</evidence>
<dbReference type="InterPro" id="IPR050307">
    <property type="entry name" value="Sterol_Desaturase_Related"/>
</dbReference>
<dbReference type="Proteomes" id="UP000655420">
    <property type="component" value="Unassembled WGS sequence"/>
</dbReference>
<evidence type="ECO:0000256" key="4">
    <source>
        <dbReference type="ARBA" id="ARBA00023136"/>
    </source>
</evidence>
<keyword evidence="2 5" id="KW-0812">Transmembrane</keyword>
<accession>A0A8J7SBJ4</accession>
<evidence type="ECO:0000256" key="5">
    <source>
        <dbReference type="SAM" id="Phobius"/>
    </source>
</evidence>
<comment type="caution">
    <text evidence="7">The sequence shown here is derived from an EMBL/GenBank/DDBJ whole genome shotgun (WGS) entry which is preliminary data.</text>
</comment>
<sequence>MAAFALDFLWITAALYAGHMAAYFGLGWPLAWWNRRHPERRIQTDRRGEDHARAEIVQSLKALVPICAMMGAGLTLQRHGLTLWTPVEGWVAAAGMFVVSVLLFDAWFYWAHRLMHWRPLYRFHRLHHRSLAPTVWSTYSDDPVDALVHQGYLLVAPLLLPIPPLVLIAHRLYDHLNGQIGHAGFEYFASPTARRPWPLVCTTFHDQHHELFNYNFGNFFSVWDRLMGTLHPGYDRKVEAMTEGAAPSPSRPGKTHPAE</sequence>
<evidence type="ECO:0000256" key="3">
    <source>
        <dbReference type="ARBA" id="ARBA00022989"/>
    </source>
</evidence>
<organism evidence="7 8">
    <name type="scientific">Thermohalobaculum xanthum</name>
    <dbReference type="NCBI Taxonomy" id="2753746"/>
    <lineage>
        <taxon>Bacteria</taxon>
        <taxon>Pseudomonadati</taxon>
        <taxon>Pseudomonadota</taxon>
        <taxon>Alphaproteobacteria</taxon>
        <taxon>Rhodobacterales</taxon>
        <taxon>Paracoccaceae</taxon>
        <taxon>Thermohalobaculum</taxon>
    </lineage>
</organism>
<feature type="domain" description="Fatty acid hydroxylase" evidence="6">
    <location>
        <begin position="97"/>
        <end position="229"/>
    </location>
</feature>
<evidence type="ECO:0000256" key="1">
    <source>
        <dbReference type="ARBA" id="ARBA00004370"/>
    </source>
</evidence>
<feature type="transmembrane region" description="Helical" evidence="5">
    <location>
        <begin position="13"/>
        <end position="33"/>
    </location>
</feature>
<dbReference type="GO" id="GO:0016020">
    <property type="term" value="C:membrane"/>
    <property type="evidence" value="ECO:0007669"/>
    <property type="project" value="UniProtKB-SubCell"/>
</dbReference>
<reference evidence="7" key="1">
    <citation type="submission" date="2020-12" db="EMBL/GenBank/DDBJ databases">
        <title>Bacterial taxonomy.</title>
        <authorList>
            <person name="Pan X."/>
        </authorList>
    </citation>
    <scope>NUCLEOTIDE SEQUENCE</scope>
    <source>
        <strain evidence="7">M0105</strain>
    </source>
</reference>
<evidence type="ECO:0000256" key="2">
    <source>
        <dbReference type="ARBA" id="ARBA00022692"/>
    </source>
</evidence>
<dbReference type="GO" id="GO:0008610">
    <property type="term" value="P:lipid biosynthetic process"/>
    <property type="evidence" value="ECO:0007669"/>
    <property type="project" value="InterPro"/>
</dbReference>
<dbReference type="AlphaFoldDB" id="A0A8J7SBJ4"/>
<proteinExistence type="predicted"/>
<keyword evidence="3 5" id="KW-1133">Transmembrane helix</keyword>
<name>A0A8J7SBJ4_9RHOB</name>
<dbReference type="Pfam" id="PF04116">
    <property type="entry name" value="FA_hydroxylase"/>
    <property type="match status" value="1"/>
</dbReference>
<dbReference type="GO" id="GO:0016491">
    <property type="term" value="F:oxidoreductase activity"/>
    <property type="evidence" value="ECO:0007669"/>
    <property type="project" value="InterPro"/>
</dbReference>
<evidence type="ECO:0000313" key="7">
    <source>
        <dbReference type="EMBL" id="MBK0398368.1"/>
    </source>
</evidence>
<keyword evidence="8" id="KW-1185">Reference proteome</keyword>
<feature type="transmembrane region" description="Helical" evidence="5">
    <location>
        <begin position="89"/>
        <end position="110"/>
    </location>
</feature>
<dbReference type="PANTHER" id="PTHR11863">
    <property type="entry name" value="STEROL DESATURASE"/>
    <property type="match status" value="1"/>
</dbReference>
<gene>
    <name evidence="7" type="ORF">H0I76_04130</name>
</gene>
<dbReference type="EMBL" id="JAEHHL010000001">
    <property type="protein sequence ID" value="MBK0398368.1"/>
    <property type="molecule type" value="Genomic_DNA"/>
</dbReference>
<protein>
    <submittedName>
        <fullName evidence="7">Sterol desaturase family protein</fullName>
    </submittedName>
</protein>
<dbReference type="GO" id="GO:0005506">
    <property type="term" value="F:iron ion binding"/>
    <property type="evidence" value="ECO:0007669"/>
    <property type="project" value="InterPro"/>
</dbReference>
<dbReference type="RefSeq" id="WP_200607378.1">
    <property type="nucleotide sequence ID" value="NZ_JAEHHL010000001.1"/>
</dbReference>
<evidence type="ECO:0000259" key="6">
    <source>
        <dbReference type="Pfam" id="PF04116"/>
    </source>
</evidence>